<accession>A0A2A7NZS8</accession>
<evidence type="ECO:0000256" key="4">
    <source>
        <dbReference type="ARBA" id="ARBA00022448"/>
    </source>
</evidence>
<feature type="transmembrane region" description="Helical" evidence="10">
    <location>
        <begin position="64"/>
        <end position="81"/>
    </location>
</feature>
<feature type="domain" description="Citrate transporter-like" evidence="11">
    <location>
        <begin position="54"/>
        <end position="384"/>
    </location>
</feature>
<evidence type="ECO:0000256" key="8">
    <source>
        <dbReference type="ARBA" id="ARBA00022989"/>
    </source>
</evidence>
<dbReference type="GO" id="GO:0015105">
    <property type="term" value="F:arsenite transmembrane transporter activity"/>
    <property type="evidence" value="ECO:0007669"/>
    <property type="project" value="InterPro"/>
</dbReference>
<evidence type="ECO:0000256" key="3">
    <source>
        <dbReference type="ARBA" id="ARBA00009843"/>
    </source>
</evidence>
<evidence type="ECO:0000256" key="10">
    <source>
        <dbReference type="SAM" id="Phobius"/>
    </source>
</evidence>
<feature type="transmembrane region" description="Helical" evidence="10">
    <location>
        <begin position="209"/>
        <end position="235"/>
    </location>
</feature>
<proteinExistence type="inferred from homology"/>
<dbReference type="AlphaFoldDB" id="A0A2A7NZS8"/>
<evidence type="ECO:0000256" key="1">
    <source>
        <dbReference type="ARBA" id="ARBA00004651"/>
    </source>
</evidence>
<name>A0A2A7NZS8_9MYCO</name>
<feature type="transmembrane region" description="Helical" evidence="10">
    <location>
        <begin position="93"/>
        <end position="111"/>
    </location>
</feature>
<comment type="similarity">
    <text evidence="3">Belongs to the CitM (TC 2.A.11) transporter family.</text>
</comment>
<gene>
    <name evidence="12" type="ORF">CRI78_03195</name>
</gene>
<keyword evidence="8 10" id="KW-1133">Transmembrane helix</keyword>
<feature type="transmembrane region" description="Helical" evidence="10">
    <location>
        <begin position="39"/>
        <end position="57"/>
    </location>
</feature>
<dbReference type="PANTHER" id="PTHR43302">
    <property type="entry name" value="TRANSPORTER ARSB-RELATED"/>
    <property type="match status" value="1"/>
</dbReference>
<dbReference type="GO" id="GO:0046685">
    <property type="term" value="P:response to arsenic-containing substance"/>
    <property type="evidence" value="ECO:0007669"/>
    <property type="project" value="UniProtKB-KW"/>
</dbReference>
<dbReference type="InterPro" id="IPR004680">
    <property type="entry name" value="Cit_transptr-like_dom"/>
</dbReference>
<dbReference type="GO" id="GO:0005886">
    <property type="term" value="C:plasma membrane"/>
    <property type="evidence" value="ECO:0007669"/>
    <property type="project" value="UniProtKB-SubCell"/>
</dbReference>
<dbReference type="Pfam" id="PF03600">
    <property type="entry name" value="CitMHS"/>
    <property type="match status" value="1"/>
</dbReference>
<evidence type="ECO:0000259" key="11">
    <source>
        <dbReference type="Pfam" id="PF03600"/>
    </source>
</evidence>
<feature type="transmembrane region" description="Helical" evidence="10">
    <location>
        <begin position="308"/>
        <end position="332"/>
    </location>
</feature>
<reference evidence="12 13" key="1">
    <citation type="submission" date="2017-10" db="EMBL/GenBank/DDBJ databases">
        <title>The new phylogeny of genus Mycobacterium.</title>
        <authorList>
            <person name="Tortoli E."/>
            <person name="Trovato A."/>
            <person name="Cirillo D.M."/>
        </authorList>
    </citation>
    <scope>NUCLEOTIDE SEQUENCE [LARGE SCALE GENOMIC DNA]</scope>
    <source>
        <strain evidence="12 13">IP141170001</strain>
    </source>
</reference>
<feature type="transmembrane region" description="Helical" evidence="10">
    <location>
        <begin position="256"/>
        <end position="274"/>
    </location>
</feature>
<protein>
    <submittedName>
        <fullName evidence="12">Arsenic transporter</fullName>
    </submittedName>
</protein>
<feature type="transmembrane region" description="Helical" evidence="10">
    <location>
        <begin position="344"/>
        <end position="363"/>
    </location>
</feature>
<dbReference type="PANTHER" id="PTHR43302:SF5">
    <property type="entry name" value="TRANSPORTER ARSB-RELATED"/>
    <property type="match status" value="1"/>
</dbReference>
<keyword evidence="13" id="KW-1185">Reference proteome</keyword>
<evidence type="ECO:0000256" key="5">
    <source>
        <dbReference type="ARBA" id="ARBA00022475"/>
    </source>
</evidence>
<dbReference type="PRINTS" id="PR00758">
    <property type="entry name" value="ARSENICPUMP"/>
</dbReference>
<comment type="similarity">
    <text evidence="2">Belongs to the ArsB family.</text>
</comment>
<keyword evidence="9 10" id="KW-0472">Membrane</keyword>
<evidence type="ECO:0000256" key="6">
    <source>
        <dbReference type="ARBA" id="ARBA00022692"/>
    </source>
</evidence>
<evidence type="ECO:0000313" key="12">
    <source>
        <dbReference type="EMBL" id="PEG56002.1"/>
    </source>
</evidence>
<evidence type="ECO:0000256" key="2">
    <source>
        <dbReference type="ARBA" id="ARBA00006433"/>
    </source>
</evidence>
<comment type="caution">
    <text evidence="12">The sequence shown here is derived from an EMBL/GenBank/DDBJ whole genome shotgun (WGS) entry which is preliminary data.</text>
</comment>
<organism evidence="12 13">
    <name type="scientific">Mycolicibacterium diernhoferi</name>
    <dbReference type="NCBI Taxonomy" id="1801"/>
    <lineage>
        <taxon>Bacteria</taxon>
        <taxon>Bacillati</taxon>
        <taxon>Actinomycetota</taxon>
        <taxon>Actinomycetes</taxon>
        <taxon>Mycobacteriales</taxon>
        <taxon>Mycobacteriaceae</taxon>
        <taxon>Mycolicibacterium</taxon>
    </lineage>
</organism>
<feature type="transmembrane region" description="Helical" evidence="10">
    <location>
        <begin position="424"/>
        <end position="447"/>
    </location>
</feature>
<keyword evidence="6 10" id="KW-0812">Transmembrane</keyword>
<evidence type="ECO:0000313" key="13">
    <source>
        <dbReference type="Proteomes" id="UP000220340"/>
    </source>
</evidence>
<comment type="subcellular location">
    <subcellularLocation>
        <location evidence="1">Cell membrane</location>
        <topology evidence="1">Multi-pass membrane protein</topology>
    </subcellularLocation>
</comment>
<evidence type="ECO:0000256" key="9">
    <source>
        <dbReference type="ARBA" id="ARBA00023136"/>
    </source>
</evidence>
<dbReference type="OrthoDB" id="3284414at2"/>
<sequence>MPATTWTSPCAPCPRWPPRTVSRCTCPPCGSRRIPGAELALALAAALLAVILVFAMVRPHGLPEAIVAVPAAGLLVGTGVVSSTEAGEVIGDLLPVVGFLAAVLVLARLCADEGLFQAAGAAMARLADGDPRRLLGGVFVLAAATTAVLSLDATVLLLTPVVLATARTMAVPARPHAYVTAHLSNSASLLLPVSNLTNLLAFTAAGLSFAHFAAVMALPWLAVLAVEYAVLRLFFRTELRPGPPAHPPNPAPDIPVFVLVVLAATLAGFVLTSFYDLSPAWAALAGAMVLGARGLSQGHSSVRGIAAAVDVPFLLFVLCLGVVVHAVVTHGLGDAMNRLVPDGTSLPALLAIAGIAAVLANVVNNLPAVLVLLPVVSAAGPAAVLAVLIGVNIGPNLTYPGSLANLLWRGVVHRDGMRAKFTEFSLVGLCTTPPALVAAVVCLWAVIG</sequence>
<keyword evidence="4" id="KW-0813">Transport</keyword>
<dbReference type="Proteomes" id="UP000220340">
    <property type="component" value="Unassembled WGS sequence"/>
</dbReference>
<dbReference type="EMBL" id="PDCR01000003">
    <property type="protein sequence ID" value="PEG56002.1"/>
    <property type="molecule type" value="Genomic_DNA"/>
</dbReference>
<evidence type="ECO:0000256" key="7">
    <source>
        <dbReference type="ARBA" id="ARBA00022849"/>
    </source>
</evidence>
<keyword evidence="7" id="KW-0059">Arsenical resistance</keyword>
<keyword evidence="5" id="KW-1003">Cell membrane</keyword>
<feature type="transmembrane region" description="Helical" evidence="10">
    <location>
        <begin position="280"/>
        <end position="296"/>
    </location>
</feature>
<feature type="transmembrane region" description="Helical" evidence="10">
    <location>
        <begin position="370"/>
        <end position="393"/>
    </location>
</feature>
<dbReference type="InterPro" id="IPR000802">
    <property type="entry name" value="Arsenical_pump_ArsB"/>
</dbReference>